<sequence>MARAQVTFKDIDLTVSAPAGTRVIELSEKVGSGIVYGCREGDCGTCLCQVVEGQENLSPPSELEQKLLREHFAGKQQRIACQAQILGDVTLKPA</sequence>
<evidence type="ECO:0000259" key="1">
    <source>
        <dbReference type="PROSITE" id="PS51085"/>
    </source>
</evidence>
<reference evidence="3" key="1">
    <citation type="submission" date="2006-12" db="EMBL/GenBank/DDBJ databases">
        <title>Complete sequence of Halorhodospira halophila SL1.</title>
        <authorList>
            <consortium name="US DOE Joint Genome Institute"/>
            <person name="Copeland A."/>
            <person name="Lucas S."/>
            <person name="Lapidus A."/>
            <person name="Barry K."/>
            <person name="Detter J.C."/>
            <person name="Glavina del Rio T."/>
            <person name="Hammon N."/>
            <person name="Israni S."/>
            <person name="Dalin E."/>
            <person name="Tice H."/>
            <person name="Pitluck S."/>
            <person name="Saunders E."/>
            <person name="Brettin T."/>
            <person name="Bruce D."/>
            <person name="Han C."/>
            <person name="Tapia R."/>
            <person name="Schmutz J."/>
            <person name="Larimer F."/>
            <person name="Land M."/>
            <person name="Hauser L."/>
            <person name="Kyrpides N."/>
            <person name="Mikhailova N."/>
            <person name="Hoff W."/>
            <person name="Richardson P."/>
        </authorList>
    </citation>
    <scope>NUCLEOTIDE SEQUENCE [LARGE SCALE GENOMIC DNA]</scope>
    <source>
        <strain evidence="3">DSM 244 / SL1</strain>
    </source>
</reference>
<dbReference type="Proteomes" id="UP000000647">
    <property type="component" value="Chromosome"/>
</dbReference>
<keyword evidence="3" id="KW-1185">Reference proteome</keyword>
<accession>A1WTQ1</accession>
<dbReference type="AlphaFoldDB" id="A1WTQ1"/>
<protein>
    <submittedName>
        <fullName evidence="2">Ferredoxin</fullName>
    </submittedName>
</protein>
<evidence type="ECO:0000313" key="3">
    <source>
        <dbReference type="Proteomes" id="UP000000647"/>
    </source>
</evidence>
<dbReference type="Pfam" id="PF00111">
    <property type="entry name" value="Fer2"/>
    <property type="match status" value="1"/>
</dbReference>
<dbReference type="PROSITE" id="PS00197">
    <property type="entry name" value="2FE2S_FER_1"/>
    <property type="match status" value="1"/>
</dbReference>
<dbReference type="STRING" id="349124.Hhal_0269"/>
<dbReference type="RefSeq" id="WP_011813086.1">
    <property type="nucleotide sequence ID" value="NC_008789.1"/>
</dbReference>
<dbReference type="KEGG" id="hha:Hhal_0269"/>
<dbReference type="SUPFAM" id="SSF54292">
    <property type="entry name" value="2Fe-2S ferredoxin-like"/>
    <property type="match status" value="1"/>
</dbReference>
<evidence type="ECO:0000313" key="2">
    <source>
        <dbReference type="EMBL" id="ABM61063.1"/>
    </source>
</evidence>
<organism evidence="2 3">
    <name type="scientific">Halorhodospira halophila (strain DSM 244 / SL1)</name>
    <name type="common">Ectothiorhodospira halophila (strain DSM 244 / SL1)</name>
    <dbReference type="NCBI Taxonomy" id="349124"/>
    <lineage>
        <taxon>Bacteria</taxon>
        <taxon>Pseudomonadati</taxon>
        <taxon>Pseudomonadota</taxon>
        <taxon>Gammaproteobacteria</taxon>
        <taxon>Chromatiales</taxon>
        <taxon>Ectothiorhodospiraceae</taxon>
        <taxon>Halorhodospira</taxon>
    </lineage>
</organism>
<name>A1WTQ1_HALHL</name>
<dbReference type="EMBL" id="CP000544">
    <property type="protein sequence ID" value="ABM61063.1"/>
    <property type="molecule type" value="Genomic_DNA"/>
</dbReference>
<dbReference type="CDD" id="cd00207">
    <property type="entry name" value="fer2"/>
    <property type="match status" value="1"/>
</dbReference>
<dbReference type="InterPro" id="IPR036010">
    <property type="entry name" value="2Fe-2S_ferredoxin-like_sf"/>
</dbReference>
<dbReference type="Gene3D" id="3.10.20.30">
    <property type="match status" value="1"/>
</dbReference>
<gene>
    <name evidence="2" type="ordered locus">Hhal_0269</name>
</gene>
<dbReference type="OrthoDB" id="9796486at2"/>
<dbReference type="HOGENOM" id="CLU_082632_8_1_6"/>
<dbReference type="InterPro" id="IPR012675">
    <property type="entry name" value="Beta-grasp_dom_sf"/>
</dbReference>
<reference evidence="2 3" key="2">
    <citation type="journal article" date="2013" name="Stand. Genomic Sci.">
        <title>Complete genome sequence of Halorhodospira halophila SL1.</title>
        <authorList>
            <person name="Challacombe J.F."/>
            <person name="Majid S."/>
            <person name="Deole R."/>
            <person name="Brettin T.S."/>
            <person name="Bruce D."/>
            <person name="Delano S.F."/>
            <person name="Detter J.C."/>
            <person name="Gleasner C.D."/>
            <person name="Han C.S."/>
            <person name="Misra M."/>
            <person name="Reitenga K.G."/>
            <person name="Mikhailova N."/>
            <person name="Woyke T."/>
            <person name="Pitluck S."/>
            <person name="Nolan M."/>
            <person name="Land M.L."/>
            <person name="Saunders E."/>
            <person name="Tapia R."/>
            <person name="Lapidus A."/>
            <person name="Ivanova N."/>
            <person name="Hoff W.D."/>
        </authorList>
    </citation>
    <scope>NUCLEOTIDE SEQUENCE [LARGE SCALE GENOMIC DNA]</scope>
    <source>
        <strain evidence="3">DSM 244 / SL1</strain>
    </source>
</reference>
<proteinExistence type="predicted"/>
<dbReference type="PROSITE" id="PS51085">
    <property type="entry name" value="2FE2S_FER_2"/>
    <property type="match status" value="1"/>
</dbReference>
<dbReference type="GO" id="GO:0051537">
    <property type="term" value="F:2 iron, 2 sulfur cluster binding"/>
    <property type="evidence" value="ECO:0007669"/>
    <property type="project" value="InterPro"/>
</dbReference>
<dbReference type="InterPro" id="IPR006058">
    <property type="entry name" value="2Fe2S_fd_BS"/>
</dbReference>
<dbReference type="eggNOG" id="COG0633">
    <property type="taxonomic scope" value="Bacteria"/>
</dbReference>
<feature type="domain" description="2Fe-2S ferredoxin-type" evidence="1">
    <location>
        <begin position="4"/>
        <end position="94"/>
    </location>
</feature>
<dbReference type="InterPro" id="IPR001041">
    <property type="entry name" value="2Fe-2S_ferredoxin-type"/>
</dbReference>